<dbReference type="PhylomeDB" id="E9AZK6"/>
<dbReference type="RefSeq" id="XP_003876878.1">
    <property type="nucleotide sequence ID" value="XM_003876829.1"/>
</dbReference>
<dbReference type="EMBL" id="FR799581">
    <property type="protein sequence ID" value="CBZ28407.1"/>
    <property type="molecule type" value="Genomic_DNA"/>
</dbReference>
<feature type="compositionally biased region" description="Low complexity" evidence="1">
    <location>
        <begin position="34"/>
        <end position="48"/>
    </location>
</feature>
<sequence length="310" mass="32267">MDLNDFLRNTKTAAQGDNSSVRTLLSGHKRFADANEASSEASSSGADASGKRPRRSGAAEGLNIRAAQEALAQERGNTSAQAQQQRAEAELLSEQAAARMVHQVLEYVMQVELGGRHNAAKGGIAPFVPSAAQLAAEKAMWTPAAGYAIHHIVPASLDTSPQTLESLMSVTKKERVPDGVRALRGTLQVCDTERDLVGGVRTGMAPHLRTHVLEVLEKALRGQAWLRDDAVVATQISALGKPTTPDKGPSSVLLFGGLATASVANSDATSSARDTASAGDGAPKPLSKGFSLAAFLSAHDPTSSSDGEDP</sequence>
<accession>E9AZK6</accession>
<protein>
    <submittedName>
        <fullName evidence="2">Uncharacterized protein</fullName>
    </submittedName>
</protein>
<dbReference type="VEuPathDB" id="TriTrypDB:LmxM.28.0460"/>
<gene>
    <name evidence="2" type="ORF">LMXM_28_0460</name>
</gene>
<organism evidence="2 3">
    <name type="scientific">Leishmania mexicana (strain MHOM/GT/2001/U1103)</name>
    <dbReference type="NCBI Taxonomy" id="929439"/>
    <lineage>
        <taxon>Eukaryota</taxon>
        <taxon>Discoba</taxon>
        <taxon>Euglenozoa</taxon>
        <taxon>Kinetoplastea</taxon>
        <taxon>Metakinetoplastina</taxon>
        <taxon>Trypanosomatida</taxon>
        <taxon>Trypanosomatidae</taxon>
        <taxon>Leishmaniinae</taxon>
        <taxon>Leishmania</taxon>
    </lineage>
</organism>
<dbReference type="OMA" id="QVLEYVM"/>
<evidence type="ECO:0000313" key="2">
    <source>
        <dbReference type="EMBL" id="CBZ28407.1"/>
    </source>
</evidence>
<dbReference type="OrthoDB" id="272495at2759"/>
<dbReference type="AlphaFoldDB" id="E9AZK6"/>
<feature type="region of interest" description="Disordered" evidence="1">
    <location>
        <begin position="32"/>
        <end position="59"/>
    </location>
</feature>
<evidence type="ECO:0000313" key="3">
    <source>
        <dbReference type="Proteomes" id="UP000007259"/>
    </source>
</evidence>
<dbReference type="Proteomes" id="UP000007259">
    <property type="component" value="Chromosome 28"/>
</dbReference>
<name>E9AZK6_LEIMU</name>
<dbReference type="GeneID" id="13450540"/>
<dbReference type="KEGG" id="lmi:LMXM_28_0460"/>
<reference evidence="2 3" key="1">
    <citation type="journal article" date="2011" name="Genome Res.">
        <title>Chromosome and gene copy number variation allow major structural change between species and strains of Leishmania.</title>
        <authorList>
            <person name="Rogers M.B."/>
            <person name="Hilley J.D."/>
            <person name="Dickens N.J."/>
            <person name="Wilkes J."/>
            <person name="Bates P.A."/>
            <person name="Depledge D.P."/>
            <person name="Harris D."/>
            <person name="Her Y."/>
            <person name="Herzyk P."/>
            <person name="Imamura H."/>
            <person name="Otto T.D."/>
            <person name="Sanders M."/>
            <person name="Seeger K."/>
            <person name="Dujardin J.C."/>
            <person name="Berriman M."/>
            <person name="Smith D.F."/>
            <person name="Hertz-Fowler C."/>
            <person name="Mottram J.C."/>
        </authorList>
    </citation>
    <scope>NUCLEOTIDE SEQUENCE [LARGE SCALE GENOMIC DNA]</scope>
    <source>
        <strain evidence="2 3">MHOM/GT/2001/U1103</strain>
    </source>
</reference>
<proteinExistence type="predicted"/>
<keyword evidence="3" id="KW-1185">Reference proteome</keyword>
<evidence type="ECO:0000256" key="1">
    <source>
        <dbReference type="SAM" id="MobiDB-lite"/>
    </source>
</evidence>